<dbReference type="GO" id="GO:0005576">
    <property type="term" value="C:extracellular region"/>
    <property type="evidence" value="ECO:0007669"/>
    <property type="project" value="TreeGrafter"/>
</dbReference>
<proteinExistence type="inferred from homology"/>
<dbReference type="Gene3D" id="3.20.20.80">
    <property type="entry name" value="Glycosidases"/>
    <property type="match status" value="1"/>
</dbReference>
<dbReference type="InterPro" id="IPR050386">
    <property type="entry name" value="Glycosyl_hydrolase_5"/>
</dbReference>
<dbReference type="InterPro" id="IPR017853">
    <property type="entry name" value="GH"/>
</dbReference>
<evidence type="ECO:0000259" key="4">
    <source>
        <dbReference type="Pfam" id="PF00150"/>
    </source>
</evidence>
<gene>
    <name evidence="5" type="ORF">COV24_00590</name>
</gene>
<sequence length="406" mass="47775">MKAKIIIGITILLIILYTLSKISYKKPTYTIVPNTMCINNCNLENFIHAKGTKLYDKNGNQIKLRGVNLGGWLLWEGWIWGKGFTSESKIYNDLVELTSEKDTENFRNSIYKNFITEQDIKKISELNFNMIRVPVNYEVFENVNKIKRIDNLISWCEKYNIYIVLTMHATPGGQSTLFTANPGKTLLWDSKEYQKQTVNVWRQVAERYKDKTIVAGYDLINEPDTKNPDTLLKLYNDIIKNIREVDSNHLIIIEGNKFAKDFSIFNKPYTYNQMYSFHMYTWFRDNREEELSRYIKMANEQNLPMWAGEFGENKLDLIASTLDLYENKNIAGWSFWTWKKAENKYPYLYKIKITDAWKKVIYYIAGSNKKPSKEETLKGMQEFIESIKIQNNVLNNETLKILTKPL</sequence>
<dbReference type="GO" id="GO:0009986">
    <property type="term" value="C:cell surface"/>
    <property type="evidence" value="ECO:0007669"/>
    <property type="project" value="TreeGrafter"/>
</dbReference>
<keyword evidence="1 3" id="KW-0378">Hydrolase</keyword>
<accession>A0A2H0RCR7</accession>
<organism evidence="5 6">
    <name type="scientific">candidate division WWE3 bacterium CG10_big_fil_rev_8_21_14_0_10_32_10</name>
    <dbReference type="NCBI Taxonomy" id="1975090"/>
    <lineage>
        <taxon>Bacteria</taxon>
        <taxon>Katanobacteria</taxon>
    </lineage>
</organism>
<feature type="domain" description="Glycoside hydrolase family 5" evidence="4">
    <location>
        <begin position="104"/>
        <end position="341"/>
    </location>
</feature>
<dbReference type="InterPro" id="IPR001547">
    <property type="entry name" value="Glyco_hydro_5"/>
</dbReference>
<dbReference type="AlphaFoldDB" id="A0A2H0RCR7"/>
<dbReference type="GO" id="GO:0008422">
    <property type="term" value="F:beta-glucosidase activity"/>
    <property type="evidence" value="ECO:0007669"/>
    <property type="project" value="TreeGrafter"/>
</dbReference>
<dbReference type="EMBL" id="PCXU01000008">
    <property type="protein sequence ID" value="PIR43844.1"/>
    <property type="molecule type" value="Genomic_DNA"/>
</dbReference>
<dbReference type="PANTHER" id="PTHR31297:SF13">
    <property type="entry name" value="PUTATIVE-RELATED"/>
    <property type="match status" value="1"/>
</dbReference>
<evidence type="ECO:0000256" key="2">
    <source>
        <dbReference type="ARBA" id="ARBA00023295"/>
    </source>
</evidence>
<dbReference type="Pfam" id="PF00150">
    <property type="entry name" value="Cellulase"/>
    <property type="match status" value="1"/>
</dbReference>
<dbReference type="SUPFAM" id="SSF51445">
    <property type="entry name" value="(Trans)glycosidases"/>
    <property type="match status" value="1"/>
</dbReference>
<evidence type="ECO:0000256" key="1">
    <source>
        <dbReference type="ARBA" id="ARBA00022801"/>
    </source>
</evidence>
<dbReference type="GO" id="GO:0009251">
    <property type="term" value="P:glucan catabolic process"/>
    <property type="evidence" value="ECO:0007669"/>
    <property type="project" value="TreeGrafter"/>
</dbReference>
<comment type="similarity">
    <text evidence="3">Belongs to the glycosyl hydrolase 5 (cellulase A) family.</text>
</comment>
<keyword evidence="2 3" id="KW-0326">Glycosidase</keyword>
<evidence type="ECO:0000256" key="3">
    <source>
        <dbReference type="RuleBase" id="RU361153"/>
    </source>
</evidence>
<dbReference type="Proteomes" id="UP000230214">
    <property type="component" value="Unassembled WGS sequence"/>
</dbReference>
<protein>
    <recommendedName>
        <fullName evidence="4">Glycoside hydrolase family 5 domain-containing protein</fullName>
    </recommendedName>
</protein>
<name>A0A2H0RCR7_UNCKA</name>
<evidence type="ECO:0000313" key="6">
    <source>
        <dbReference type="Proteomes" id="UP000230214"/>
    </source>
</evidence>
<reference evidence="5 6" key="1">
    <citation type="submission" date="2017-09" db="EMBL/GenBank/DDBJ databases">
        <title>Depth-based differentiation of microbial function through sediment-hosted aquifers and enrichment of novel symbionts in the deep terrestrial subsurface.</title>
        <authorList>
            <person name="Probst A.J."/>
            <person name="Ladd B."/>
            <person name="Jarett J.K."/>
            <person name="Geller-Mcgrath D.E."/>
            <person name="Sieber C.M."/>
            <person name="Emerson J.B."/>
            <person name="Anantharaman K."/>
            <person name="Thomas B.C."/>
            <person name="Malmstrom R."/>
            <person name="Stieglmeier M."/>
            <person name="Klingl A."/>
            <person name="Woyke T."/>
            <person name="Ryan C.M."/>
            <person name="Banfield J.F."/>
        </authorList>
    </citation>
    <scope>NUCLEOTIDE SEQUENCE [LARGE SCALE GENOMIC DNA]</scope>
    <source>
        <strain evidence="5">CG10_big_fil_rev_8_21_14_0_10_32_10</strain>
    </source>
</reference>
<comment type="caution">
    <text evidence="5">The sequence shown here is derived from an EMBL/GenBank/DDBJ whole genome shotgun (WGS) entry which is preliminary data.</text>
</comment>
<dbReference type="PANTHER" id="PTHR31297">
    <property type="entry name" value="GLUCAN ENDO-1,6-BETA-GLUCOSIDASE B"/>
    <property type="match status" value="1"/>
</dbReference>
<evidence type="ECO:0000313" key="5">
    <source>
        <dbReference type="EMBL" id="PIR43844.1"/>
    </source>
</evidence>